<name>A0A0A9BIG1_ARUDO</name>
<dbReference type="AlphaFoldDB" id="A0A0A9BIG1"/>
<dbReference type="EMBL" id="GBRH01234131">
    <property type="protein sequence ID" value="JAD63764.1"/>
    <property type="molecule type" value="Transcribed_RNA"/>
</dbReference>
<protein>
    <submittedName>
        <fullName evidence="1">Uncharacterized protein</fullName>
    </submittedName>
</protein>
<reference evidence="1" key="1">
    <citation type="submission" date="2014-09" db="EMBL/GenBank/DDBJ databases">
        <authorList>
            <person name="Magalhaes I.L.F."/>
            <person name="Oliveira U."/>
            <person name="Santos F.R."/>
            <person name="Vidigal T.H.D.A."/>
            <person name="Brescovit A.D."/>
            <person name="Santos A.J."/>
        </authorList>
    </citation>
    <scope>NUCLEOTIDE SEQUENCE</scope>
    <source>
        <tissue evidence="1">Shoot tissue taken approximately 20 cm above the soil surface</tissue>
    </source>
</reference>
<sequence length="24" mass="2750">MKVGYAHRNIIIVGDSFQDEKVTE</sequence>
<evidence type="ECO:0000313" key="1">
    <source>
        <dbReference type="EMBL" id="JAD63764.1"/>
    </source>
</evidence>
<organism evidence="1">
    <name type="scientific">Arundo donax</name>
    <name type="common">Giant reed</name>
    <name type="synonym">Donax arundinaceus</name>
    <dbReference type="NCBI Taxonomy" id="35708"/>
    <lineage>
        <taxon>Eukaryota</taxon>
        <taxon>Viridiplantae</taxon>
        <taxon>Streptophyta</taxon>
        <taxon>Embryophyta</taxon>
        <taxon>Tracheophyta</taxon>
        <taxon>Spermatophyta</taxon>
        <taxon>Magnoliopsida</taxon>
        <taxon>Liliopsida</taxon>
        <taxon>Poales</taxon>
        <taxon>Poaceae</taxon>
        <taxon>PACMAD clade</taxon>
        <taxon>Arundinoideae</taxon>
        <taxon>Arundineae</taxon>
        <taxon>Arundo</taxon>
    </lineage>
</organism>
<accession>A0A0A9BIG1</accession>
<proteinExistence type="predicted"/>
<reference evidence="1" key="2">
    <citation type="journal article" date="2015" name="Data Brief">
        <title>Shoot transcriptome of the giant reed, Arundo donax.</title>
        <authorList>
            <person name="Barrero R.A."/>
            <person name="Guerrero F.D."/>
            <person name="Moolhuijzen P."/>
            <person name="Goolsby J.A."/>
            <person name="Tidwell J."/>
            <person name="Bellgard S.E."/>
            <person name="Bellgard M.I."/>
        </authorList>
    </citation>
    <scope>NUCLEOTIDE SEQUENCE</scope>
    <source>
        <tissue evidence="1">Shoot tissue taken approximately 20 cm above the soil surface</tissue>
    </source>
</reference>